<comment type="caution">
    <text evidence="1">The sequence shown here is derived from an EMBL/GenBank/DDBJ whole genome shotgun (WGS) entry which is preliminary data.</text>
</comment>
<sequence>MLPRSVSEEGASILDPCCGPGVKCLQSPREPRARCSPLTDVATLTRSSDTVPGSGDSCDADGPALPQVNHACRLPPPGLLLTQGRVCTSPLSHAHARTHSISYLHAVV</sequence>
<dbReference type="AlphaFoldDB" id="A0A4Z2CAN1"/>
<dbReference type="Proteomes" id="UP000516260">
    <property type="component" value="Chromosome 11"/>
</dbReference>
<accession>A0A4Z2CAN1</accession>
<gene>
    <name evidence="1" type="ORF">fugu_010657</name>
</gene>
<proteinExistence type="predicted"/>
<protein>
    <submittedName>
        <fullName evidence="1">Uncharacterized protein</fullName>
    </submittedName>
</protein>
<evidence type="ECO:0000313" key="1">
    <source>
        <dbReference type="EMBL" id="TNN01275.1"/>
    </source>
</evidence>
<keyword evidence="2" id="KW-1185">Reference proteome</keyword>
<reference evidence="1 2" key="1">
    <citation type="submission" date="2019-04" db="EMBL/GenBank/DDBJ databases">
        <title>The sequence and de novo assembly of Takifugu bimaculatus genome using PacBio and Hi-C technologies.</title>
        <authorList>
            <person name="Xu P."/>
            <person name="Liu B."/>
            <person name="Zhou Z."/>
        </authorList>
    </citation>
    <scope>NUCLEOTIDE SEQUENCE [LARGE SCALE GENOMIC DNA]</scope>
    <source>
        <strain evidence="1">TB-2018</strain>
        <tissue evidence="1">Muscle</tissue>
    </source>
</reference>
<name>A0A4Z2CAN1_9TELE</name>
<evidence type="ECO:0000313" key="2">
    <source>
        <dbReference type="Proteomes" id="UP000516260"/>
    </source>
</evidence>
<dbReference type="EMBL" id="SWLE01000003">
    <property type="protein sequence ID" value="TNN01275.1"/>
    <property type="molecule type" value="Genomic_DNA"/>
</dbReference>
<organism evidence="1 2">
    <name type="scientific">Takifugu bimaculatus</name>
    <dbReference type="NCBI Taxonomy" id="433685"/>
    <lineage>
        <taxon>Eukaryota</taxon>
        <taxon>Metazoa</taxon>
        <taxon>Chordata</taxon>
        <taxon>Craniata</taxon>
        <taxon>Vertebrata</taxon>
        <taxon>Euteleostomi</taxon>
        <taxon>Actinopterygii</taxon>
        <taxon>Neopterygii</taxon>
        <taxon>Teleostei</taxon>
        <taxon>Neoteleostei</taxon>
        <taxon>Acanthomorphata</taxon>
        <taxon>Eupercaria</taxon>
        <taxon>Tetraodontiformes</taxon>
        <taxon>Tetradontoidea</taxon>
        <taxon>Tetraodontidae</taxon>
        <taxon>Takifugu</taxon>
    </lineage>
</organism>